<gene>
    <name evidence="2" type="ORF">KDK95_32165</name>
</gene>
<proteinExistence type="predicted"/>
<sequence length="172" mass="18650">MASAAPGPVRFSTAGLPDGQRIAKWEEHNADALIGLRCSSLDERTLEATEINLQLPNVQLARVMAPSHMVERNASIIRRVPSDAIACYFMLVGDSFFYHDDGVRTLGPGQMVICDADRPFVRGFSHGLDELVLKVPRAYFSAAAGVDSLAEPRTLDFARGDVRAPALARLVG</sequence>
<organism evidence="2 3">
    <name type="scientific">Actinospica acidithermotolerans</name>
    <dbReference type="NCBI Taxonomy" id="2828514"/>
    <lineage>
        <taxon>Bacteria</taxon>
        <taxon>Bacillati</taxon>
        <taxon>Actinomycetota</taxon>
        <taxon>Actinomycetes</taxon>
        <taxon>Catenulisporales</taxon>
        <taxon>Actinospicaceae</taxon>
        <taxon>Actinospica</taxon>
    </lineage>
</organism>
<accession>A0A941ENU1</accession>
<evidence type="ECO:0000313" key="3">
    <source>
        <dbReference type="Proteomes" id="UP000676325"/>
    </source>
</evidence>
<dbReference type="AlphaFoldDB" id="A0A941ENU1"/>
<name>A0A941ENU1_9ACTN</name>
<comment type="caution">
    <text evidence="2">The sequence shown here is derived from an EMBL/GenBank/DDBJ whole genome shotgun (WGS) entry which is preliminary data.</text>
</comment>
<dbReference type="EMBL" id="JAGSOH010000174">
    <property type="protein sequence ID" value="MBR7831004.1"/>
    <property type="molecule type" value="Genomic_DNA"/>
</dbReference>
<evidence type="ECO:0000313" key="2">
    <source>
        <dbReference type="EMBL" id="MBR7831004.1"/>
    </source>
</evidence>
<dbReference type="Pfam" id="PF14525">
    <property type="entry name" value="AraC_binding_2"/>
    <property type="match status" value="1"/>
</dbReference>
<dbReference type="Proteomes" id="UP000676325">
    <property type="component" value="Unassembled WGS sequence"/>
</dbReference>
<evidence type="ECO:0000259" key="1">
    <source>
        <dbReference type="Pfam" id="PF14525"/>
    </source>
</evidence>
<feature type="non-terminal residue" evidence="2">
    <location>
        <position position="172"/>
    </location>
</feature>
<feature type="domain" description="Transcription regulator HTH AraC- type ligand binding" evidence="1">
    <location>
        <begin position="25"/>
        <end position="160"/>
    </location>
</feature>
<dbReference type="InterPro" id="IPR035418">
    <property type="entry name" value="AraC-bd_2"/>
</dbReference>
<keyword evidence="3" id="KW-1185">Reference proteome</keyword>
<protein>
    <recommendedName>
        <fullName evidence="1">Transcription regulator HTH AraC- type ligand binding domain-containing protein</fullName>
    </recommendedName>
</protein>
<reference evidence="2" key="1">
    <citation type="submission" date="2021-04" db="EMBL/GenBank/DDBJ databases">
        <title>Genome based classification of Actinospica acidithermotolerans sp. nov., an actinobacterium isolated from an Indonesian hot spring.</title>
        <authorList>
            <person name="Kusuma A.B."/>
            <person name="Putra K.E."/>
            <person name="Nafisah S."/>
            <person name="Loh J."/>
            <person name="Nouioui I."/>
            <person name="Goodfellow M."/>
        </authorList>
    </citation>
    <scope>NUCLEOTIDE SEQUENCE</scope>
    <source>
        <strain evidence="2">MGRD01-02</strain>
    </source>
</reference>